<dbReference type="InterPro" id="IPR013324">
    <property type="entry name" value="RNA_pol_sigma_r3/r4-like"/>
</dbReference>
<keyword evidence="10" id="KW-1185">Reference proteome</keyword>
<evidence type="ECO:0000256" key="1">
    <source>
        <dbReference type="ARBA" id="ARBA00010641"/>
    </source>
</evidence>
<dbReference type="Pfam" id="PF04542">
    <property type="entry name" value="Sigma70_r2"/>
    <property type="match status" value="1"/>
</dbReference>
<feature type="compositionally biased region" description="Basic and acidic residues" evidence="6">
    <location>
        <begin position="304"/>
        <end position="320"/>
    </location>
</feature>
<feature type="region of interest" description="Disordered" evidence="6">
    <location>
        <begin position="304"/>
        <end position="326"/>
    </location>
</feature>
<dbReference type="InterPro" id="IPR007627">
    <property type="entry name" value="RNA_pol_sigma70_r2"/>
</dbReference>
<dbReference type="AlphaFoldDB" id="A0A6M5YTG6"/>
<dbReference type="RefSeq" id="WP_171472261.1">
    <property type="nucleotide sequence ID" value="NZ_CP053452.2"/>
</dbReference>
<keyword evidence="2" id="KW-0805">Transcription regulation</keyword>
<dbReference type="CDD" id="cd06171">
    <property type="entry name" value="Sigma70_r4"/>
    <property type="match status" value="1"/>
</dbReference>
<evidence type="ECO:0000259" key="7">
    <source>
        <dbReference type="Pfam" id="PF04542"/>
    </source>
</evidence>
<dbReference type="Gene3D" id="1.10.10.10">
    <property type="entry name" value="Winged helix-like DNA-binding domain superfamily/Winged helix DNA-binding domain"/>
    <property type="match status" value="1"/>
</dbReference>
<comment type="similarity">
    <text evidence="1">Belongs to the sigma-70 factor family. ECF subfamily.</text>
</comment>
<feature type="domain" description="RNA polymerase sigma factor 70 region 4 type 2" evidence="8">
    <location>
        <begin position="135"/>
        <end position="185"/>
    </location>
</feature>
<dbReference type="EMBL" id="CP053452">
    <property type="protein sequence ID" value="QJW96734.1"/>
    <property type="molecule type" value="Genomic_DNA"/>
</dbReference>
<evidence type="ECO:0000256" key="5">
    <source>
        <dbReference type="ARBA" id="ARBA00023163"/>
    </source>
</evidence>
<keyword evidence="3" id="KW-0731">Sigma factor</keyword>
<feature type="domain" description="RNA polymerase sigma-70 region 2" evidence="7">
    <location>
        <begin position="41"/>
        <end position="107"/>
    </location>
</feature>
<dbReference type="KEGG" id="ftj:FTUN_4293"/>
<evidence type="ECO:0000313" key="9">
    <source>
        <dbReference type="EMBL" id="QJW96734.1"/>
    </source>
</evidence>
<dbReference type="Pfam" id="PF08281">
    <property type="entry name" value="Sigma70_r4_2"/>
    <property type="match status" value="1"/>
</dbReference>
<evidence type="ECO:0008006" key="11">
    <source>
        <dbReference type="Google" id="ProtNLM"/>
    </source>
</evidence>
<reference evidence="10" key="1">
    <citation type="submission" date="2020-05" db="EMBL/GenBank/DDBJ databases">
        <title>Frigoriglobus tundricola gen. nov., sp. nov., a psychrotolerant cellulolytic planctomycete of the family Gemmataceae with two divergent copies of 16S rRNA gene.</title>
        <authorList>
            <person name="Kulichevskaya I.S."/>
            <person name="Ivanova A.A."/>
            <person name="Naumoff D.G."/>
            <person name="Beletsky A.V."/>
            <person name="Rijpstra W.I.C."/>
            <person name="Sinninghe Damste J.S."/>
            <person name="Mardanov A.V."/>
            <person name="Ravin N.V."/>
            <person name="Dedysh S.N."/>
        </authorList>
    </citation>
    <scope>NUCLEOTIDE SEQUENCE [LARGE SCALE GENOMIC DNA]</scope>
    <source>
        <strain evidence="10">PL17</strain>
    </source>
</reference>
<evidence type="ECO:0000313" key="10">
    <source>
        <dbReference type="Proteomes" id="UP000503447"/>
    </source>
</evidence>
<dbReference type="NCBIfam" id="TIGR02937">
    <property type="entry name" value="sigma70-ECF"/>
    <property type="match status" value="1"/>
</dbReference>
<name>A0A6M5YTG6_9BACT</name>
<evidence type="ECO:0000256" key="2">
    <source>
        <dbReference type="ARBA" id="ARBA00023015"/>
    </source>
</evidence>
<keyword evidence="5" id="KW-0804">Transcription</keyword>
<gene>
    <name evidence="9" type="ORF">FTUN_4293</name>
</gene>
<evidence type="ECO:0000256" key="6">
    <source>
        <dbReference type="SAM" id="MobiDB-lite"/>
    </source>
</evidence>
<dbReference type="InterPro" id="IPR013325">
    <property type="entry name" value="RNA_pol_sigma_r2"/>
</dbReference>
<dbReference type="InterPro" id="IPR036388">
    <property type="entry name" value="WH-like_DNA-bd_sf"/>
</dbReference>
<dbReference type="PANTHER" id="PTHR43133:SF8">
    <property type="entry name" value="RNA POLYMERASE SIGMA FACTOR HI_1459-RELATED"/>
    <property type="match status" value="1"/>
</dbReference>
<evidence type="ECO:0000256" key="3">
    <source>
        <dbReference type="ARBA" id="ARBA00023082"/>
    </source>
</evidence>
<dbReference type="SUPFAM" id="SSF88659">
    <property type="entry name" value="Sigma3 and sigma4 domains of RNA polymerase sigma factors"/>
    <property type="match status" value="1"/>
</dbReference>
<dbReference type="Proteomes" id="UP000503447">
    <property type="component" value="Chromosome"/>
</dbReference>
<evidence type="ECO:0000256" key="4">
    <source>
        <dbReference type="ARBA" id="ARBA00023125"/>
    </source>
</evidence>
<dbReference type="SUPFAM" id="SSF88946">
    <property type="entry name" value="Sigma2 domain of RNA polymerase sigma factors"/>
    <property type="match status" value="1"/>
</dbReference>
<proteinExistence type="inferred from homology"/>
<dbReference type="PANTHER" id="PTHR43133">
    <property type="entry name" value="RNA POLYMERASE ECF-TYPE SIGMA FACTO"/>
    <property type="match status" value="1"/>
</dbReference>
<dbReference type="Gene3D" id="1.10.1740.10">
    <property type="match status" value="1"/>
</dbReference>
<evidence type="ECO:0000259" key="8">
    <source>
        <dbReference type="Pfam" id="PF08281"/>
    </source>
</evidence>
<dbReference type="GO" id="GO:0006352">
    <property type="term" value="P:DNA-templated transcription initiation"/>
    <property type="evidence" value="ECO:0007669"/>
    <property type="project" value="InterPro"/>
</dbReference>
<keyword evidence="4" id="KW-0238">DNA-binding</keyword>
<dbReference type="GO" id="GO:0003677">
    <property type="term" value="F:DNA binding"/>
    <property type="evidence" value="ECO:0007669"/>
    <property type="project" value="UniProtKB-KW"/>
</dbReference>
<accession>A0A6M5YTG6</accession>
<dbReference type="InterPro" id="IPR039425">
    <property type="entry name" value="RNA_pol_sigma-70-like"/>
</dbReference>
<organism evidence="9 10">
    <name type="scientific">Frigoriglobus tundricola</name>
    <dbReference type="NCBI Taxonomy" id="2774151"/>
    <lineage>
        <taxon>Bacteria</taxon>
        <taxon>Pseudomonadati</taxon>
        <taxon>Planctomycetota</taxon>
        <taxon>Planctomycetia</taxon>
        <taxon>Gemmatales</taxon>
        <taxon>Gemmataceae</taxon>
        <taxon>Frigoriglobus</taxon>
    </lineage>
</organism>
<dbReference type="InterPro" id="IPR014284">
    <property type="entry name" value="RNA_pol_sigma-70_dom"/>
</dbReference>
<sequence length="473" mass="52036">MPRRLLFRLLASVPSATDHVPDAELLRRLLASNDSVAFELLVRRHADAVWVACRRLLRSDADADDAFQATFLALIRKARSIRTPSAGGWLHRVAVHASLKLRERTARTSFVEPNELRDLPAPIPTESDAELAAVVHEELARLPERERLPVVLCDLEGLSHADAAAALGWPVGTVSGRLSRARAKLRERLARRGLAPSAALLPTLAAPPRLVSNALSLTAGASPAVVSLTEGVLAMMAQSTWKWVAVAAVCASALGAGGVLAFGPGGRLAPQNVIPATPPVVAQTPEPPAKDKFEEDEWLPIFDSKKRAERDKNRPRRDPNNYEARPTAFPELTIPKNEAEFEKLCPRLTGKVELAIEPTDDTLRKLLKARLAEGVLQILRYRGRLNIGAWFPGDRAEMYECLADIQATATELWGGQPKELIPWLEELVVAFKEGEKFHWLRVAIGTDPPQALDIARQHRFQAEIALWKAKKKP</sequence>
<dbReference type="GO" id="GO:0016987">
    <property type="term" value="F:sigma factor activity"/>
    <property type="evidence" value="ECO:0007669"/>
    <property type="project" value="UniProtKB-KW"/>
</dbReference>
<dbReference type="InterPro" id="IPR013249">
    <property type="entry name" value="RNA_pol_sigma70_r4_t2"/>
</dbReference>
<protein>
    <recommendedName>
        <fullName evidence="11">ECF RNA polymerase sigma factor SigE</fullName>
    </recommendedName>
</protein>